<protein>
    <submittedName>
        <fullName evidence="1">Tryptophan 2_3-dioxygenase</fullName>
    </submittedName>
</protein>
<dbReference type="InterPro" id="IPR037217">
    <property type="entry name" value="Trp/Indoleamine_2_3_dOase-like"/>
</dbReference>
<dbReference type="Proteomes" id="UP000595437">
    <property type="component" value="Chromosome 6"/>
</dbReference>
<dbReference type="GO" id="GO:0019442">
    <property type="term" value="P:L-tryptophan catabolic process to acetyl-CoA"/>
    <property type="evidence" value="ECO:0007669"/>
    <property type="project" value="TreeGrafter"/>
</dbReference>
<dbReference type="GO" id="GO:0004833">
    <property type="term" value="F:L-tryptophan 2,3-dioxygenase activity"/>
    <property type="evidence" value="ECO:0007669"/>
    <property type="project" value="InterPro"/>
</dbReference>
<dbReference type="GO" id="GO:0020037">
    <property type="term" value="F:heme binding"/>
    <property type="evidence" value="ECO:0007669"/>
    <property type="project" value="InterPro"/>
</dbReference>
<keyword evidence="1" id="KW-0223">Dioxygenase</keyword>
<name>A0A7T8HFV0_CALRO</name>
<dbReference type="Pfam" id="PF03301">
    <property type="entry name" value="Trp_dioxygenase"/>
    <property type="match status" value="1"/>
</dbReference>
<dbReference type="Gene3D" id="1.20.58.480">
    <property type="match status" value="1"/>
</dbReference>
<dbReference type="SUPFAM" id="SSF140959">
    <property type="entry name" value="Indolic compounds 2,3-dioxygenase-like"/>
    <property type="match status" value="1"/>
</dbReference>
<dbReference type="PANTHER" id="PTHR10138">
    <property type="entry name" value="TRYPTOPHAN 2,3-DIOXYGENASE"/>
    <property type="match status" value="1"/>
</dbReference>
<evidence type="ECO:0000313" key="2">
    <source>
        <dbReference type="Proteomes" id="UP000595437"/>
    </source>
</evidence>
<dbReference type="InterPro" id="IPR004981">
    <property type="entry name" value="Trp_2_3_dOase"/>
</dbReference>
<keyword evidence="2" id="KW-1185">Reference proteome</keyword>
<organism evidence="1 2">
    <name type="scientific">Caligus rogercresseyi</name>
    <name type="common">Sea louse</name>
    <dbReference type="NCBI Taxonomy" id="217165"/>
    <lineage>
        <taxon>Eukaryota</taxon>
        <taxon>Metazoa</taxon>
        <taxon>Ecdysozoa</taxon>
        <taxon>Arthropoda</taxon>
        <taxon>Crustacea</taxon>
        <taxon>Multicrustacea</taxon>
        <taxon>Hexanauplia</taxon>
        <taxon>Copepoda</taxon>
        <taxon>Siphonostomatoida</taxon>
        <taxon>Caligidae</taxon>
        <taxon>Caligus</taxon>
    </lineage>
</organism>
<sequence length="82" mass="9322">QILVDIDSVIDLFKTEGLDDRVDEGQMKVVNSRLYRVVRILEILGESINLLQTMTPSDFLNFRDVLINCLWVSKLPVSNAGE</sequence>
<dbReference type="PANTHER" id="PTHR10138:SF0">
    <property type="entry name" value="TRYPTOPHAN 2,3-DIOXYGENASE"/>
    <property type="match status" value="1"/>
</dbReference>
<gene>
    <name evidence="1" type="ORF">FKW44_009934</name>
</gene>
<reference evidence="2" key="1">
    <citation type="submission" date="2021-01" db="EMBL/GenBank/DDBJ databases">
        <title>Caligus Genome Assembly.</title>
        <authorList>
            <person name="Gallardo-Escarate C."/>
        </authorList>
    </citation>
    <scope>NUCLEOTIDE SEQUENCE [LARGE SCALE GENOMIC DNA]</scope>
</reference>
<proteinExistence type="predicted"/>
<dbReference type="EMBL" id="CP045895">
    <property type="protein sequence ID" value="QQP49308.1"/>
    <property type="molecule type" value="Genomic_DNA"/>
</dbReference>
<dbReference type="OrthoDB" id="6352001at2759"/>
<accession>A0A7T8HFV0</accession>
<dbReference type="GO" id="GO:0019441">
    <property type="term" value="P:L-tryptophan catabolic process to kynurenine"/>
    <property type="evidence" value="ECO:0007669"/>
    <property type="project" value="InterPro"/>
</dbReference>
<dbReference type="GO" id="GO:0046872">
    <property type="term" value="F:metal ion binding"/>
    <property type="evidence" value="ECO:0007669"/>
    <property type="project" value="InterPro"/>
</dbReference>
<dbReference type="AlphaFoldDB" id="A0A7T8HFV0"/>
<evidence type="ECO:0000313" key="1">
    <source>
        <dbReference type="EMBL" id="QQP49308.1"/>
    </source>
</evidence>
<keyword evidence="1" id="KW-0560">Oxidoreductase</keyword>
<feature type="non-terminal residue" evidence="1">
    <location>
        <position position="1"/>
    </location>
</feature>